<dbReference type="eggNOG" id="ENOG502S0T1">
    <property type="taxonomic scope" value="Eukaryota"/>
</dbReference>
<dbReference type="EMBL" id="KI913969">
    <property type="protein sequence ID" value="ETV98490.1"/>
    <property type="molecule type" value="Genomic_DNA"/>
</dbReference>
<name>A0A024TWG6_9STRA</name>
<organism evidence="1">
    <name type="scientific">Aphanomyces invadans</name>
    <dbReference type="NCBI Taxonomy" id="157072"/>
    <lineage>
        <taxon>Eukaryota</taxon>
        <taxon>Sar</taxon>
        <taxon>Stramenopiles</taxon>
        <taxon>Oomycota</taxon>
        <taxon>Saprolegniomycetes</taxon>
        <taxon>Saprolegniales</taxon>
        <taxon>Verrucalvaceae</taxon>
        <taxon>Aphanomyces</taxon>
    </lineage>
</organism>
<protein>
    <submittedName>
        <fullName evidence="1">Uncharacterized protein</fullName>
    </submittedName>
</protein>
<evidence type="ECO:0000313" key="1">
    <source>
        <dbReference type="EMBL" id="ETV98490.1"/>
    </source>
</evidence>
<dbReference type="GeneID" id="20085678"/>
<accession>A0A024TWG6</accession>
<sequence length="287" mass="32513">MFDYVSQGGGCACCGITHALMNWDKLQECSDWDTDDEQRELFSPWPTFIHEDVQTQRCMIRASLKHQLESYASFLDTDGDPFQTWFSALPLSAKHRAFQVPESELLHYIGAHDCNIHGPYGIVLKAVTEQIKNFHVTKYQDGRHPAEVYLEKHLKFAKGAFSLSDEFLDAPESFLACLRYLGGPRLFPAAPLCADNNEDIPTPTAANEQFVQSFRSDRRLLRLVIVRCFADMLRRKYTRECPSAGGDAPSATQHALFDNCSNNDESIEPLKSTNAIKFNVRNARVLQ</sequence>
<dbReference type="OrthoDB" id="191609at2759"/>
<dbReference type="RefSeq" id="XP_008872687.1">
    <property type="nucleotide sequence ID" value="XM_008874465.1"/>
</dbReference>
<dbReference type="AlphaFoldDB" id="A0A024TWG6"/>
<dbReference type="VEuPathDB" id="FungiDB:H310_08628"/>
<gene>
    <name evidence="1" type="ORF">H310_08628</name>
</gene>
<reference evidence="1" key="1">
    <citation type="submission" date="2013-12" db="EMBL/GenBank/DDBJ databases">
        <title>The Genome Sequence of Aphanomyces invadans NJM9701.</title>
        <authorList>
            <consortium name="The Broad Institute Genomics Platform"/>
            <person name="Russ C."/>
            <person name="Tyler B."/>
            <person name="van West P."/>
            <person name="Dieguez-Uribeondo J."/>
            <person name="Young S.K."/>
            <person name="Zeng Q."/>
            <person name="Gargeya S."/>
            <person name="Fitzgerald M."/>
            <person name="Abouelleil A."/>
            <person name="Alvarado L."/>
            <person name="Chapman S.B."/>
            <person name="Gainer-Dewar J."/>
            <person name="Goldberg J."/>
            <person name="Griggs A."/>
            <person name="Gujja S."/>
            <person name="Hansen M."/>
            <person name="Howarth C."/>
            <person name="Imamovic A."/>
            <person name="Ireland A."/>
            <person name="Larimer J."/>
            <person name="McCowan C."/>
            <person name="Murphy C."/>
            <person name="Pearson M."/>
            <person name="Poon T.W."/>
            <person name="Priest M."/>
            <person name="Roberts A."/>
            <person name="Saif S."/>
            <person name="Shea T."/>
            <person name="Sykes S."/>
            <person name="Wortman J."/>
            <person name="Nusbaum C."/>
            <person name="Birren B."/>
        </authorList>
    </citation>
    <scope>NUCLEOTIDE SEQUENCE [LARGE SCALE GENOMIC DNA]</scope>
    <source>
        <strain evidence="1">NJM9701</strain>
    </source>
</reference>
<proteinExistence type="predicted"/>